<evidence type="ECO:0000259" key="3">
    <source>
        <dbReference type="Pfam" id="PF09423"/>
    </source>
</evidence>
<dbReference type="EMBL" id="JAAWWK010000001">
    <property type="protein sequence ID" value="NKI16157.1"/>
    <property type="molecule type" value="Genomic_DNA"/>
</dbReference>
<dbReference type="InterPro" id="IPR029052">
    <property type="entry name" value="Metallo-depent_PP-like"/>
</dbReference>
<name>A0ABX1GAH2_9GAMM</name>
<keyword evidence="5" id="KW-1185">Reference proteome</keyword>
<evidence type="ECO:0000313" key="5">
    <source>
        <dbReference type="Proteomes" id="UP000765845"/>
    </source>
</evidence>
<protein>
    <submittedName>
        <fullName evidence="4">Alkaline phosphatase family protein</fullName>
    </submittedName>
</protein>
<sequence length="366" mass="40919">MSIRSLVVIAALVVLPLSASAYSLKHTLKTGTIAFGSCLKQWQPQPVWASVTALEPQAFVFLGDNVYTDVGAYTSTELPGRIGQAYKELSRDKAFKRFGMQKKIDIFATWDDHDYGVNDGGAEFPYQQESREYFADFFGLELDRIGDQEKRGVFYADFRDIGGLTVQFIMLDTRSYRSPLSTGPTSSCPKNRRVPTSDPGATVLGDIQWQWLELELQKPADLRIIASSIQVLPTEHCFEKWNNFPHERQRLFSLLNSTEANGVLLISGDRHMAEISRLDGALSYPLYEITASGLNSALSDLTALANETNSLRTTPRNIVVDNFGTIQITREGEEALLQLQVRNVQGEIMEEVRLKVSELGPLNLDK</sequence>
<dbReference type="InterPro" id="IPR038607">
    <property type="entry name" value="PhoD-like_sf"/>
</dbReference>
<dbReference type="CDD" id="cd07389">
    <property type="entry name" value="MPP_PhoD"/>
    <property type="match status" value="1"/>
</dbReference>
<feature type="signal peptide" evidence="2">
    <location>
        <begin position="1"/>
        <end position="21"/>
    </location>
</feature>
<dbReference type="Gene3D" id="3.60.21.70">
    <property type="entry name" value="PhoD-like phosphatase"/>
    <property type="match status" value="1"/>
</dbReference>
<feature type="domain" description="PhoD-like phosphatase metallophosphatase" evidence="3">
    <location>
        <begin position="37"/>
        <end position="331"/>
    </location>
</feature>
<dbReference type="PANTHER" id="PTHR33987">
    <property type="entry name" value="CALCINEURIN-LIKE METALLO-PHOSPHOESTERASE SUPERFAMILY PROTEIN"/>
    <property type="match status" value="1"/>
</dbReference>
<accession>A0ABX1GAH2</accession>
<evidence type="ECO:0000313" key="4">
    <source>
        <dbReference type="EMBL" id="NKI16157.1"/>
    </source>
</evidence>
<dbReference type="SUPFAM" id="SSF56300">
    <property type="entry name" value="Metallo-dependent phosphatases"/>
    <property type="match status" value="1"/>
</dbReference>
<organism evidence="4 5">
    <name type="scientific">Spongiibacter thalassae</name>
    <dbReference type="NCBI Taxonomy" id="2721624"/>
    <lineage>
        <taxon>Bacteria</taxon>
        <taxon>Pseudomonadati</taxon>
        <taxon>Pseudomonadota</taxon>
        <taxon>Gammaproteobacteria</taxon>
        <taxon>Cellvibrionales</taxon>
        <taxon>Spongiibacteraceae</taxon>
        <taxon>Spongiibacter</taxon>
    </lineage>
</organism>
<feature type="chain" id="PRO_5046207091" evidence="2">
    <location>
        <begin position="22"/>
        <end position="366"/>
    </location>
</feature>
<evidence type="ECO:0000256" key="2">
    <source>
        <dbReference type="SAM" id="SignalP"/>
    </source>
</evidence>
<comment type="caution">
    <text evidence="4">The sequence shown here is derived from an EMBL/GenBank/DDBJ whole genome shotgun (WGS) entry which is preliminary data.</text>
</comment>
<gene>
    <name evidence="4" type="ORF">HCU74_01870</name>
</gene>
<proteinExistence type="predicted"/>
<evidence type="ECO:0000256" key="1">
    <source>
        <dbReference type="SAM" id="MobiDB-lite"/>
    </source>
</evidence>
<dbReference type="InterPro" id="IPR018946">
    <property type="entry name" value="PhoD-like_MPP"/>
</dbReference>
<feature type="compositionally biased region" description="Polar residues" evidence="1">
    <location>
        <begin position="180"/>
        <end position="189"/>
    </location>
</feature>
<dbReference type="Pfam" id="PF09423">
    <property type="entry name" value="PhoD"/>
    <property type="match status" value="1"/>
</dbReference>
<dbReference type="PANTHER" id="PTHR33987:SF1">
    <property type="entry name" value="CALCINEURIN-LIKE METALLO-PHOSPHOESTERASE SUPERFAMILY PROTEIN"/>
    <property type="match status" value="1"/>
</dbReference>
<reference evidence="4 5" key="1">
    <citation type="submission" date="2020-04" db="EMBL/GenBank/DDBJ databases">
        <authorList>
            <person name="Yoon J."/>
        </authorList>
    </citation>
    <scope>NUCLEOTIDE SEQUENCE [LARGE SCALE GENOMIC DNA]</scope>
    <source>
        <strain evidence="4 5">KMU-166</strain>
    </source>
</reference>
<feature type="region of interest" description="Disordered" evidence="1">
    <location>
        <begin position="180"/>
        <end position="199"/>
    </location>
</feature>
<keyword evidence="2" id="KW-0732">Signal</keyword>
<dbReference type="RefSeq" id="WP_168448692.1">
    <property type="nucleotide sequence ID" value="NZ_JAAWWK010000001.1"/>
</dbReference>
<dbReference type="Proteomes" id="UP000765845">
    <property type="component" value="Unassembled WGS sequence"/>
</dbReference>